<accession>A0A0D2I109</accession>
<organism evidence="3 4">
    <name type="scientific">Cladophialophora bantiana (strain ATCC 10958 / CBS 173.52 / CDC B-1940 / NIH 8579)</name>
    <name type="common">Xylohypha bantiana</name>
    <dbReference type="NCBI Taxonomy" id="1442370"/>
    <lineage>
        <taxon>Eukaryota</taxon>
        <taxon>Fungi</taxon>
        <taxon>Dikarya</taxon>
        <taxon>Ascomycota</taxon>
        <taxon>Pezizomycotina</taxon>
        <taxon>Eurotiomycetes</taxon>
        <taxon>Chaetothyriomycetidae</taxon>
        <taxon>Chaetothyriales</taxon>
        <taxon>Herpotrichiellaceae</taxon>
        <taxon>Cladophialophora</taxon>
    </lineage>
</organism>
<dbReference type="VEuPathDB" id="FungiDB:Z519_09151"/>
<keyword evidence="4" id="KW-1185">Reference proteome</keyword>
<reference evidence="3" key="1">
    <citation type="submission" date="2015-01" db="EMBL/GenBank/DDBJ databases">
        <title>The Genome Sequence of Cladophialophora bantiana CBS 173.52.</title>
        <authorList>
            <consortium name="The Broad Institute Genomics Platform"/>
            <person name="Cuomo C."/>
            <person name="de Hoog S."/>
            <person name="Gorbushina A."/>
            <person name="Stielow B."/>
            <person name="Teixiera M."/>
            <person name="Abouelleil A."/>
            <person name="Chapman S.B."/>
            <person name="Priest M."/>
            <person name="Young S.K."/>
            <person name="Wortman J."/>
            <person name="Nusbaum C."/>
            <person name="Birren B."/>
        </authorList>
    </citation>
    <scope>NUCLEOTIDE SEQUENCE [LARGE SCALE GENOMIC DNA]</scope>
    <source>
        <strain evidence="3">CBS 173.52</strain>
    </source>
</reference>
<dbReference type="HOGENOM" id="CLU_594468_0_0_1"/>
<dbReference type="EMBL" id="KN846993">
    <property type="protein sequence ID" value="KIW90504.1"/>
    <property type="molecule type" value="Genomic_DNA"/>
</dbReference>
<proteinExistence type="predicted"/>
<protein>
    <recommendedName>
        <fullName evidence="2">AIG1-type G domain-containing protein</fullName>
    </recommendedName>
</protein>
<evidence type="ECO:0000256" key="1">
    <source>
        <dbReference type="ARBA" id="ARBA00022741"/>
    </source>
</evidence>
<dbReference type="RefSeq" id="XP_016617173.1">
    <property type="nucleotide sequence ID" value="XM_016766875.1"/>
</dbReference>
<dbReference type="InterPro" id="IPR027417">
    <property type="entry name" value="P-loop_NTPase"/>
</dbReference>
<name>A0A0D2I109_CLAB1</name>
<dbReference type="Proteomes" id="UP000053789">
    <property type="component" value="Unassembled WGS sequence"/>
</dbReference>
<keyword evidence="1" id="KW-0547">Nucleotide-binding</keyword>
<feature type="domain" description="AIG1-type G" evidence="2">
    <location>
        <begin position="53"/>
        <end position="192"/>
    </location>
</feature>
<gene>
    <name evidence="3" type="ORF">Z519_09151</name>
</gene>
<dbReference type="AlphaFoldDB" id="A0A0D2I109"/>
<dbReference type="GO" id="GO:0005525">
    <property type="term" value="F:GTP binding"/>
    <property type="evidence" value="ECO:0007669"/>
    <property type="project" value="InterPro"/>
</dbReference>
<dbReference type="Gene3D" id="3.40.50.300">
    <property type="entry name" value="P-loop containing nucleotide triphosphate hydrolases"/>
    <property type="match status" value="1"/>
</dbReference>
<evidence type="ECO:0000313" key="3">
    <source>
        <dbReference type="EMBL" id="KIW90504.1"/>
    </source>
</evidence>
<dbReference type="OrthoDB" id="3785626at2759"/>
<dbReference type="Pfam" id="PF04548">
    <property type="entry name" value="AIG1"/>
    <property type="match status" value="1"/>
</dbReference>
<dbReference type="GeneID" id="27702079"/>
<evidence type="ECO:0000259" key="2">
    <source>
        <dbReference type="Pfam" id="PF04548"/>
    </source>
</evidence>
<dbReference type="SUPFAM" id="SSF52540">
    <property type="entry name" value="P-loop containing nucleoside triphosphate hydrolases"/>
    <property type="match status" value="1"/>
</dbReference>
<evidence type="ECO:0000313" key="4">
    <source>
        <dbReference type="Proteomes" id="UP000053789"/>
    </source>
</evidence>
<dbReference type="InterPro" id="IPR006703">
    <property type="entry name" value="G_AIG1"/>
</dbReference>
<sequence>MEGSNKSDVMLAADQDRNLPESAHIRAISTVTPEKITRWLLRQIMKRQNSKVILVMGILRPGKSSLVESITGATGLSGHGIESVTGEYQLTSVNIEGDNYILVDTPGFADPRHGRSDEDVYLNIMRFVELVRGAVTFVGVLFVHKIGTIYSGDVTKTFEILKAFAGVEYFPFITFVTTYWDTVHPRLIEQYESEVQHLIDHQWSEFTTHGAMIYHHGKAYNDTGVTSDVLIKDDQDEMRQQQAQRMIVRHYKDKNFSIPLVVKELNAGFGVNNTTAAKVIGVRSRALQVARIAPCPRRSSTANSTASSTSAESDETAAPNWLDMLVSLLWSSGRRLYNYVMSLLPRLPSGTTWAPRYSSKRGIEIVLHLPFGQRLVMGLSDSGLPTIYHESGTGDRDEADNIPEGFEDDFDFAHEQDEEMNFGTSDRESFDAEEFMEEFKSAREEYAEDDESSGWWCAVM</sequence>